<dbReference type="Proteomes" id="UP000609346">
    <property type="component" value="Unassembled WGS sequence"/>
</dbReference>
<organism evidence="2 3">
    <name type="scientific">Paenibacillus terricola</name>
    <dbReference type="NCBI Taxonomy" id="2763503"/>
    <lineage>
        <taxon>Bacteria</taxon>
        <taxon>Bacillati</taxon>
        <taxon>Bacillota</taxon>
        <taxon>Bacilli</taxon>
        <taxon>Bacillales</taxon>
        <taxon>Paenibacillaceae</taxon>
        <taxon>Paenibacillus</taxon>
    </lineage>
</organism>
<gene>
    <name evidence="2" type="ORF">H8B09_07335</name>
</gene>
<protein>
    <submittedName>
        <fullName evidence="2">Metal-sulfur cluster assembly factor</fullName>
    </submittedName>
</protein>
<name>A0ABR8MWN1_9BACL</name>
<evidence type="ECO:0000313" key="3">
    <source>
        <dbReference type="Proteomes" id="UP000609346"/>
    </source>
</evidence>
<evidence type="ECO:0000259" key="1">
    <source>
        <dbReference type="Pfam" id="PF01883"/>
    </source>
</evidence>
<dbReference type="InterPro" id="IPR034904">
    <property type="entry name" value="FSCA_dom_sf"/>
</dbReference>
<dbReference type="InterPro" id="IPR002744">
    <property type="entry name" value="MIP18-like"/>
</dbReference>
<proteinExistence type="predicted"/>
<dbReference type="EMBL" id="JACXZA010000002">
    <property type="protein sequence ID" value="MBD3918559.1"/>
    <property type="molecule type" value="Genomic_DNA"/>
</dbReference>
<dbReference type="PANTHER" id="PTHR42831:SF1">
    <property type="entry name" value="FE-S PROTEIN MATURATION AUXILIARY FACTOR YITW"/>
    <property type="match status" value="1"/>
</dbReference>
<dbReference type="Gene3D" id="3.30.300.130">
    <property type="entry name" value="Fe-S cluster assembly (FSCA)"/>
    <property type="match status" value="1"/>
</dbReference>
<comment type="caution">
    <text evidence="2">The sequence shown here is derived from an EMBL/GenBank/DDBJ whole genome shotgun (WGS) entry which is preliminary data.</text>
</comment>
<evidence type="ECO:0000313" key="2">
    <source>
        <dbReference type="EMBL" id="MBD3918559.1"/>
    </source>
</evidence>
<dbReference type="InterPro" id="IPR052339">
    <property type="entry name" value="Fe-S_Maturation_MIP18"/>
</dbReference>
<sequence length="95" mass="11104">MQLRNWLKEVYDPELGVNIVDLGLVYEVRQEPDRIYVQMTLTTPGCPLHDTIIDSVKWMLAERSGQSNIEVDMVWEPQWKPSMMSEDAKDILGYF</sequence>
<dbReference type="Pfam" id="PF01883">
    <property type="entry name" value="FeS_assembly_P"/>
    <property type="match status" value="1"/>
</dbReference>
<keyword evidence="3" id="KW-1185">Reference proteome</keyword>
<reference evidence="2 3" key="1">
    <citation type="submission" date="2020-09" db="EMBL/GenBank/DDBJ databases">
        <title>Paenibacillus sp. strain PR3 16S rRNA gene Genome sequencing and assembly.</title>
        <authorList>
            <person name="Kim J."/>
        </authorList>
    </citation>
    <scope>NUCLEOTIDE SEQUENCE [LARGE SCALE GENOMIC DNA]</scope>
    <source>
        <strain evidence="2 3">PR3</strain>
    </source>
</reference>
<accession>A0ABR8MWN1</accession>
<feature type="domain" description="MIP18 family-like" evidence="1">
    <location>
        <begin position="2"/>
        <end position="67"/>
    </location>
</feature>
<dbReference type="SUPFAM" id="SSF117916">
    <property type="entry name" value="Fe-S cluster assembly (FSCA) domain-like"/>
    <property type="match status" value="1"/>
</dbReference>
<dbReference type="PANTHER" id="PTHR42831">
    <property type="entry name" value="FE-S PROTEIN MATURATION AUXILIARY FACTOR YITW"/>
    <property type="match status" value="1"/>
</dbReference>